<dbReference type="eggNOG" id="KOG1153">
    <property type="taxonomic scope" value="Eukaryota"/>
</dbReference>
<evidence type="ECO:0000259" key="10">
    <source>
        <dbReference type="Pfam" id="PF00082"/>
    </source>
</evidence>
<protein>
    <recommendedName>
        <fullName evidence="14">Peptidase S8/S53 domain-containing protein</fullName>
    </recommendedName>
</protein>
<dbReference type="Gene3D" id="3.40.50.200">
    <property type="entry name" value="Peptidase S8/S53 domain"/>
    <property type="match status" value="1"/>
</dbReference>
<dbReference type="InterPro" id="IPR010259">
    <property type="entry name" value="S8pro/Inhibitor_I9"/>
</dbReference>
<evidence type="ECO:0000256" key="6">
    <source>
        <dbReference type="PROSITE-ProRule" id="PRU01240"/>
    </source>
</evidence>
<dbReference type="FunFam" id="3.40.50.200:FF:000007">
    <property type="entry name" value="Subtilisin-like serine protease"/>
    <property type="match status" value="1"/>
</dbReference>
<name>A0A0L0TD70_ALLM3</name>
<dbReference type="PROSITE" id="PS00138">
    <property type="entry name" value="SUBTILASE_SER"/>
    <property type="match status" value="1"/>
</dbReference>
<gene>
    <name evidence="12" type="ORF">AMAG_16444</name>
</gene>
<dbReference type="SUPFAM" id="SSF54897">
    <property type="entry name" value="Protease propeptides/inhibitors"/>
    <property type="match status" value="1"/>
</dbReference>
<dbReference type="PANTHER" id="PTHR43806:SF11">
    <property type="entry name" value="CEREVISIN-RELATED"/>
    <property type="match status" value="1"/>
</dbReference>
<feature type="chain" id="PRO_5005548737" description="Peptidase S8/S53 domain-containing protein" evidence="9">
    <location>
        <begin position="20"/>
        <end position="446"/>
    </location>
</feature>
<dbReference type="OMA" id="AMDWAVK"/>
<dbReference type="OrthoDB" id="206201at2759"/>
<comment type="similarity">
    <text evidence="1 6 7">Belongs to the peptidase S8 family.</text>
</comment>
<dbReference type="InterPro" id="IPR000209">
    <property type="entry name" value="Peptidase_S8/S53_dom"/>
</dbReference>
<dbReference type="PRINTS" id="PR00723">
    <property type="entry name" value="SUBTILISIN"/>
</dbReference>
<dbReference type="STRING" id="578462.A0A0L0TD70"/>
<feature type="domain" description="Inhibitor I9" evidence="11">
    <location>
        <begin position="25"/>
        <end position="104"/>
    </location>
</feature>
<dbReference type="InterPro" id="IPR015500">
    <property type="entry name" value="Peptidase_S8_subtilisin-rel"/>
</dbReference>
<feature type="active site" description="Charge relay system" evidence="5 6">
    <location>
        <position position="179"/>
    </location>
</feature>
<evidence type="ECO:0000313" key="12">
    <source>
        <dbReference type="EMBL" id="KNE72687.1"/>
    </source>
</evidence>
<reference evidence="13" key="2">
    <citation type="submission" date="2009-11" db="EMBL/GenBank/DDBJ databases">
        <title>The Genome Sequence of Allomyces macrogynus strain ATCC 38327.</title>
        <authorList>
            <consortium name="The Broad Institute Genome Sequencing Platform"/>
            <person name="Russ C."/>
            <person name="Cuomo C."/>
            <person name="Shea T."/>
            <person name="Young S.K."/>
            <person name="Zeng Q."/>
            <person name="Koehrsen M."/>
            <person name="Haas B."/>
            <person name="Borodovsky M."/>
            <person name="Guigo R."/>
            <person name="Alvarado L."/>
            <person name="Berlin A."/>
            <person name="Borenstein D."/>
            <person name="Chen Z."/>
            <person name="Engels R."/>
            <person name="Freedman E."/>
            <person name="Gellesch M."/>
            <person name="Goldberg J."/>
            <person name="Griggs A."/>
            <person name="Gujja S."/>
            <person name="Heiman D."/>
            <person name="Hepburn T."/>
            <person name="Howarth C."/>
            <person name="Jen D."/>
            <person name="Larson L."/>
            <person name="Lewis B."/>
            <person name="Mehta T."/>
            <person name="Park D."/>
            <person name="Pearson M."/>
            <person name="Roberts A."/>
            <person name="Saif S."/>
            <person name="Shenoy N."/>
            <person name="Sisk P."/>
            <person name="Stolte C."/>
            <person name="Sykes S."/>
            <person name="Walk T."/>
            <person name="White J."/>
            <person name="Yandava C."/>
            <person name="Burger G."/>
            <person name="Gray M.W."/>
            <person name="Holland P.W.H."/>
            <person name="King N."/>
            <person name="Lang F.B.F."/>
            <person name="Roger A.J."/>
            <person name="Ruiz-Trillo I."/>
            <person name="Lander E."/>
            <person name="Nusbaum C."/>
        </authorList>
    </citation>
    <scope>NUCLEOTIDE SEQUENCE [LARGE SCALE GENOMIC DNA]</scope>
    <source>
        <strain evidence="13">ATCC 38327</strain>
    </source>
</reference>
<dbReference type="GO" id="GO:0004252">
    <property type="term" value="F:serine-type endopeptidase activity"/>
    <property type="evidence" value="ECO:0007669"/>
    <property type="project" value="UniProtKB-UniRule"/>
</dbReference>
<evidence type="ECO:0000256" key="7">
    <source>
        <dbReference type="RuleBase" id="RU003355"/>
    </source>
</evidence>
<dbReference type="InterPro" id="IPR050131">
    <property type="entry name" value="Peptidase_S8_subtilisin-like"/>
</dbReference>
<dbReference type="Pfam" id="PF00082">
    <property type="entry name" value="Peptidase_S8"/>
    <property type="match status" value="1"/>
</dbReference>
<keyword evidence="3 6" id="KW-0378">Hydrolase</keyword>
<organism evidence="12 13">
    <name type="scientific">Allomyces macrogynus (strain ATCC 38327)</name>
    <name type="common">Allomyces javanicus var. macrogynus</name>
    <dbReference type="NCBI Taxonomy" id="578462"/>
    <lineage>
        <taxon>Eukaryota</taxon>
        <taxon>Fungi</taxon>
        <taxon>Fungi incertae sedis</taxon>
        <taxon>Blastocladiomycota</taxon>
        <taxon>Blastocladiomycetes</taxon>
        <taxon>Blastocladiales</taxon>
        <taxon>Blastocladiaceae</taxon>
        <taxon>Allomyces</taxon>
    </lineage>
</organism>
<feature type="signal peptide" evidence="9">
    <location>
        <begin position="1"/>
        <end position="19"/>
    </location>
</feature>
<feature type="compositionally biased region" description="Low complexity" evidence="8">
    <location>
        <begin position="411"/>
        <end position="430"/>
    </location>
</feature>
<dbReference type="Gene3D" id="3.30.70.80">
    <property type="entry name" value="Peptidase S8 propeptide/proteinase inhibitor I9"/>
    <property type="match status" value="1"/>
</dbReference>
<dbReference type="PROSITE" id="PS00137">
    <property type="entry name" value="SUBTILASE_HIS"/>
    <property type="match status" value="1"/>
</dbReference>
<evidence type="ECO:0000313" key="13">
    <source>
        <dbReference type="Proteomes" id="UP000054350"/>
    </source>
</evidence>
<sequence>MKATLSLVALLALVCQVLAVDVKNKYIIRLKDTTDQPSFTAKLKRAVENENARESNTIEHKVVHEYDLGGGKFKGYAGQFSPEFVARLAKNADVASVRPDGIVKAYGVQTSPPSWGLPRISEVNLDVSKPYYFPDSAGAGVNAYVIDTGILTTHSDFEGRAIWGYTACEGCANTDDNGHGSHCAGTIGSKTYGVAKKSTLIAVKVLNGSGEGSDSGVIAGIQWAAKDAKARGKPAVASMSLGGGKSQDLNDAVEAAIADGLTFSVAAGNESQDACNTSPASAPNAISVAASDKTDYLASFSNYGTCTDIIAPGVNIKSTWNNGGTNTISGTSMACPHVSGVVALILADNPTFTPAQVLAKLKEFATVGKIKGSLNSTPNLLLNNGASAPTSSTTTKSTTTVTKTTSTVTKTTTTTTKPTPTKTTTMLTPTPTQPSCPWWDPWCDEY</sequence>
<dbReference type="PANTHER" id="PTHR43806">
    <property type="entry name" value="PEPTIDASE S8"/>
    <property type="match status" value="1"/>
</dbReference>
<proteinExistence type="inferred from homology"/>
<evidence type="ECO:0000256" key="1">
    <source>
        <dbReference type="ARBA" id="ARBA00011073"/>
    </source>
</evidence>
<dbReference type="EMBL" id="GG745382">
    <property type="protein sequence ID" value="KNE72687.1"/>
    <property type="molecule type" value="Genomic_DNA"/>
</dbReference>
<dbReference type="InterPro" id="IPR034193">
    <property type="entry name" value="PCSK9_ProteinaseK-like"/>
</dbReference>
<evidence type="ECO:0000259" key="11">
    <source>
        <dbReference type="Pfam" id="PF05922"/>
    </source>
</evidence>
<dbReference type="SUPFAM" id="SSF52743">
    <property type="entry name" value="Subtilisin-like"/>
    <property type="match status" value="1"/>
</dbReference>
<reference evidence="12 13" key="1">
    <citation type="submission" date="2009-11" db="EMBL/GenBank/DDBJ databases">
        <title>Annotation of Allomyces macrogynus ATCC 38327.</title>
        <authorList>
            <consortium name="The Broad Institute Genome Sequencing Platform"/>
            <person name="Russ C."/>
            <person name="Cuomo C."/>
            <person name="Burger G."/>
            <person name="Gray M.W."/>
            <person name="Holland P.W.H."/>
            <person name="King N."/>
            <person name="Lang F.B.F."/>
            <person name="Roger A.J."/>
            <person name="Ruiz-Trillo I."/>
            <person name="Young S.K."/>
            <person name="Zeng Q."/>
            <person name="Gargeya S."/>
            <person name="Fitzgerald M."/>
            <person name="Haas B."/>
            <person name="Abouelleil A."/>
            <person name="Alvarado L."/>
            <person name="Arachchi H.M."/>
            <person name="Berlin A."/>
            <person name="Chapman S.B."/>
            <person name="Gearin G."/>
            <person name="Goldberg J."/>
            <person name="Griggs A."/>
            <person name="Gujja S."/>
            <person name="Hansen M."/>
            <person name="Heiman D."/>
            <person name="Howarth C."/>
            <person name="Larimer J."/>
            <person name="Lui A."/>
            <person name="MacDonald P.J.P."/>
            <person name="McCowen C."/>
            <person name="Montmayeur A."/>
            <person name="Murphy C."/>
            <person name="Neiman D."/>
            <person name="Pearson M."/>
            <person name="Priest M."/>
            <person name="Roberts A."/>
            <person name="Saif S."/>
            <person name="Shea T."/>
            <person name="Sisk P."/>
            <person name="Stolte C."/>
            <person name="Sykes S."/>
            <person name="Wortman J."/>
            <person name="Nusbaum C."/>
            <person name="Birren B."/>
        </authorList>
    </citation>
    <scope>NUCLEOTIDE SEQUENCE [LARGE SCALE GENOMIC DNA]</scope>
    <source>
        <strain evidence="12 13">ATCC 38327</strain>
    </source>
</reference>
<keyword evidence="9" id="KW-0732">Signal</keyword>
<evidence type="ECO:0000256" key="5">
    <source>
        <dbReference type="PIRSR" id="PIRSR615500-1"/>
    </source>
</evidence>
<evidence type="ECO:0000256" key="4">
    <source>
        <dbReference type="ARBA" id="ARBA00022825"/>
    </source>
</evidence>
<dbReference type="InterPro" id="IPR022398">
    <property type="entry name" value="Peptidase_S8_His-AS"/>
</dbReference>
<dbReference type="AlphaFoldDB" id="A0A0L0TD70"/>
<dbReference type="GO" id="GO:0005615">
    <property type="term" value="C:extracellular space"/>
    <property type="evidence" value="ECO:0007669"/>
    <property type="project" value="TreeGrafter"/>
</dbReference>
<feature type="active site" description="Charge relay system" evidence="5 6">
    <location>
        <position position="147"/>
    </location>
</feature>
<dbReference type="VEuPathDB" id="FungiDB:AMAG_16444"/>
<evidence type="ECO:0000256" key="8">
    <source>
        <dbReference type="SAM" id="MobiDB-lite"/>
    </source>
</evidence>
<feature type="domain" description="Peptidase S8/S53" evidence="10">
    <location>
        <begin position="144"/>
        <end position="367"/>
    </location>
</feature>
<dbReference type="GO" id="GO:0006508">
    <property type="term" value="P:proteolysis"/>
    <property type="evidence" value="ECO:0007669"/>
    <property type="project" value="UniProtKB-KW"/>
</dbReference>
<dbReference type="Pfam" id="PF05922">
    <property type="entry name" value="Inhibitor_I9"/>
    <property type="match status" value="1"/>
</dbReference>
<dbReference type="InterPro" id="IPR023827">
    <property type="entry name" value="Peptidase_S8_Asp-AS"/>
</dbReference>
<accession>A0A0L0TD70</accession>
<evidence type="ECO:0000256" key="9">
    <source>
        <dbReference type="SAM" id="SignalP"/>
    </source>
</evidence>
<feature type="region of interest" description="Disordered" evidence="8">
    <location>
        <begin position="411"/>
        <end position="432"/>
    </location>
</feature>
<keyword evidence="4 6" id="KW-0720">Serine protease</keyword>
<dbReference type="InterPro" id="IPR037045">
    <property type="entry name" value="S8pro/Inhibitor_I9_sf"/>
</dbReference>
<dbReference type="CDD" id="cd04077">
    <property type="entry name" value="Peptidases_S8_PCSK9_ProteinaseK_like"/>
    <property type="match status" value="1"/>
</dbReference>
<dbReference type="Proteomes" id="UP000054350">
    <property type="component" value="Unassembled WGS sequence"/>
</dbReference>
<evidence type="ECO:0000256" key="3">
    <source>
        <dbReference type="ARBA" id="ARBA00022801"/>
    </source>
</evidence>
<dbReference type="InterPro" id="IPR023828">
    <property type="entry name" value="Peptidase_S8_Ser-AS"/>
</dbReference>
<dbReference type="InterPro" id="IPR036852">
    <property type="entry name" value="Peptidase_S8/S53_dom_sf"/>
</dbReference>
<keyword evidence="13" id="KW-1185">Reference proteome</keyword>
<dbReference type="PROSITE" id="PS51892">
    <property type="entry name" value="SUBTILASE"/>
    <property type="match status" value="1"/>
</dbReference>
<keyword evidence="2 6" id="KW-0645">Protease</keyword>
<feature type="active site" description="Charge relay system" evidence="5 6">
    <location>
        <position position="332"/>
    </location>
</feature>
<evidence type="ECO:0008006" key="14">
    <source>
        <dbReference type="Google" id="ProtNLM"/>
    </source>
</evidence>
<evidence type="ECO:0000256" key="2">
    <source>
        <dbReference type="ARBA" id="ARBA00022670"/>
    </source>
</evidence>
<dbReference type="PROSITE" id="PS00136">
    <property type="entry name" value="SUBTILASE_ASP"/>
    <property type="match status" value="1"/>
</dbReference>